<keyword evidence="3" id="KW-0238">DNA-binding</keyword>
<accession>A0A2P6ML96</accession>
<dbReference type="Proteomes" id="UP000243650">
    <property type="component" value="Unassembled WGS sequence"/>
</dbReference>
<dbReference type="InterPro" id="IPR007627">
    <property type="entry name" value="RNA_pol_sigma70_r2"/>
</dbReference>
<dbReference type="SUPFAM" id="SSF88659">
    <property type="entry name" value="Sigma3 and sigma4 domains of RNA polymerase sigma factors"/>
    <property type="match status" value="1"/>
</dbReference>
<dbReference type="InterPro" id="IPR036388">
    <property type="entry name" value="WH-like_DNA-bd_sf"/>
</dbReference>
<dbReference type="SUPFAM" id="SSF88946">
    <property type="entry name" value="Sigma2 domain of RNA polymerase sigma factors"/>
    <property type="match status" value="1"/>
</dbReference>
<reference evidence="6 7" key="1">
    <citation type="submission" date="2018-03" db="EMBL/GenBank/DDBJ databases">
        <title>Bacillus urumqiensis sp. nov., a moderately haloalkaliphilic bacterium isolated from a salt lake.</title>
        <authorList>
            <person name="Zhao B."/>
            <person name="Liao Z."/>
        </authorList>
    </citation>
    <scope>NUCLEOTIDE SEQUENCE [LARGE SCALE GENOMIC DNA]</scope>
    <source>
        <strain evidence="6 7">BZ-SZ-XJ18</strain>
    </source>
</reference>
<dbReference type="NCBIfam" id="TIGR02937">
    <property type="entry name" value="sigma70-ECF"/>
    <property type="match status" value="1"/>
</dbReference>
<dbReference type="AlphaFoldDB" id="A0A2P6ML96"/>
<dbReference type="OrthoDB" id="9783788at2"/>
<evidence type="ECO:0000256" key="4">
    <source>
        <dbReference type="ARBA" id="ARBA00023163"/>
    </source>
</evidence>
<evidence type="ECO:0000256" key="2">
    <source>
        <dbReference type="ARBA" id="ARBA00023082"/>
    </source>
</evidence>
<evidence type="ECO:0000256" key="1">
    <source>
        <dbReference type="ARBA" id="ARBA00023015"/>
    </source>
</evidence>
<keyword evidence="4" id="KW-0804">Transcription</keyword>
<protein>
    <recommendedName>
        <fullName evidence="5">RNA polymerase sigma-70 region 2 domain-containing protein</fullName>
    </recommendedName>
</protein>
<organism evidence="6 7">
    <name type="scientific">Alkalicoccus urumqiensis</name>
    <name type="common">Bacillus urumqiensis</name>
    <dbReference type="NCBI Taxonomy" id="1548213"/>
    <lineage>
        <taxon>Bacteria</taxon>
        <taxon>Bacillati</taxon>
        <taxon>Bacillota</taxon>
        <taxon>Bacilli</taxon>
        <taxon>Bacillales</taxon>
        <taxon>Bacillaceae</taxon>
        <taxon>Alkalicoccus</taxon>
    </lineage>
</organism>
<keyword evidence="2" id="KW-0731">Sigma factor</keyword>
<dbReference type="PANTHER" id="PTHR30385:SF4">
    <property type="entry name" value="RNA POLYMERASE SIGMA-E FACTOR"/>
    <property type="match status" value="1"/>
</dbReference>
<keyword evidence="1" id="KW-0805">Transcription regulation</keyword>
<comment type="caution">
    <text evidence="6">The sequence shown here is derived from an EMBL/GenBank/DDBJ whole genome shotgun (WGS) entry which is preliminary data.</text>
</comment>
<feature type="domain" description="RNA polymerase sigma-70 region 2" evidence="5">
    <location>
        <begin position="36"/>
        <end position="100"/>
    </location>
</feature>
<proteinExistence type="predicted"/>
<gene>
    <name evidence="6" type="ORF">C6I21_00335</name>
</gene>
<keyword evidence="7" id="KW-1185">Reference proteome</keyword>
<evidence type="ECO:0000313" key="7">
    <source>
        <dbReference type="Proteomes" id="UP000243650"/>
    </source>
</evidence>
<evidence type="ECO:0000259" key="5">
    <source>
        <dbReference type="Pfam" id="PF04542"/>
    </source>
</evidence>
<dbReference type="Gene3D" id="1.10.1740.10">
    <property type="match status" value="1"/>
</dbReference>
<dbReference type="GO" id="GO:0003677">
    <property type="term" value="F:DNA binding"/>
    <property type="evidence" value="ECO:0007669"/>
    <property type="project" value="UniProtKB-KW"/>
</dbReference>
<dbReference type="InterPro" id="IPR013325">
    <property type="entry name" value="RNA_pol_sigma_r2"/>
</dbReference>
<dbReference type="EMBL" id="PVNS01000001">
    <property type="protein sequence ID" value="PRO67049.1"/>
    <property type="molecule type" value="Genomic_DNA"/>
</dbReference>
<evidence type="ECO:0000256" key="3">
    <source>
        <dbReference type="ARBA" id="ARBA00023125"/>
    </source>
</evidence>
<dbReference type="PANTHER" id="PTHR30385">
    <property type="entry name" value="SIGMA FACTOR F FLAGELLAR"/>
    <property type="match status" value="1"/>
</dbReference>
<dbReference type="Gene3D" id="1.10.10.10">
    <property type="entry name" value="Winged helix-like DNA-binding domain superfamily/Winged helix DNA-binding domain"/>
    <property type="match status" value="1"/>
</dbReference>
<name>A0A2P6ML96_ALKUR</name>
<sequence>MRPGRDIVVLPRNTGAAAPLERNTVHTLSFEETLSQFEPMIHEFIHRYRLYRQKDEALQTARIALYYAWNEFNPKKGDFAPYASSYIRGYLRHQLTRSTRLQERSVSMDPFTMDIHTAEEDILHSSIAIRSVIDSLPISTREKEWLSLYVLEGAGPSEAARQMNIKPGTAASLRKSALAKIRKPSIQSDF</sequence>
<dbReference type="InterPro" id="IPR013324">
    <property type="entry name" value="RNA_pol_sigma_r3/r4-like"/>
</dbReference>
<dbReference type="GO" id="GO:0006352">
    <property type="term" value="P:DNA-templated transcription initiation"/>
    <property type="evidence" value="ECO:0007669"/>
    <property type="project" value="InterPro"/>
</dbReference>
<dbReference type="GO" id="GO:0016987">
    <property type="term" value="F:sigma factor activity"/>
    <property type="evidence" value="ECO:0007669"/>
    <property type="project" value="UniProtKB-KW"/>
</dbReference>
<dbReference type="InterPro" id="IPR014284">
    <property type="entry name" value="RNA_pol_sigma-70_dom"/>
</dbReference>
<dbReference type="Pfam" id="PF04542">
    <property type="entry name" value="Sigma70_r2"/>
    <property type="match status" value="1"/>
</dbReference>
<evidence type="ECO:0000313" key="6">
    <source>
        <dbReference type="EMBL" id="PRO67049.1"/>
    </source>
</evidence>